<dbReference type="InterPro" id="IPR050667">
    <property type="entry name" value="PPR-containing_protein"/>
</dbReference>
<dbReference type="Pfam" id="PF17177">
    <property type="entry name" value="PPR_long"/>
    <property type="match status" value="1"/>
</dbReference>
<comment type="caution">
    <text evidence="5">The sequence shown here is derived from an EMBL/GenBank/DDBJ whole genome shotgun (WGS) entry which is preliminary data.</text>
</comment>
<proteinExistence type="predicted"/>
<dbReference type="InterPro" id="IPR033443">
    <property type="entry name" value="PROP1-like_PPR_dom"/>
</dbReference>
<evidence type="ECO:0000259" key="4">
    <source>
        <dbReference type="Pfam" id="PF17177"/>
    </source>
</evidence>
<feature type="region of interest" description="Disordered" evidence="3">
    <location>
        <begin position="1"/>
        <end position="100"/>
    </location>
</feature>
<evidence type="ECO:0000256" key="3">
    <source>
        <dbReference type="SAM" id="MobiDB-lite"/>
    </source>
</evidence>
<evidence type="ECO:0000313" key="6">
    <source>
        <dbReference type="Proteomes" id="UP000738325"/>
    </source>
</evidence>
<dbReference type="EMBL" id="JAAAIP010000974">
    <property type="protein sequence ID" value="KAG0311057.1"/>
    <property type="molecule type" value="Genomic_DNA"/>
</dbReference>
<evidence type="ECO:0000256" key="2">
    <source>
        <dbReference type="PROSITE-ProRule" id="PRU00708"/>
    </source>
</evidence>
<dbReference type="Gene3D" id="1.25.40.10">
    <property type="entry name" value="Tetratricopeptide repeat domain"/>
    <property type="match status" value="1"/>
</dbReference>
<evidence type="ECO:0000313" key="5">
    <source>
        <dbReference type="EMBL" id="KAG0311057.1"/>
    </source>
</evidence>
<reference evidence="5" key="1">
    <citation type="journal article" date="2020" name="Fungal Divers.">
        <title>Resolving the Mortierellaceae phylogeny through synthesis of multi-gene phylogenetics and phylogenomics.</title>
        <authorList>
            <person name="Vandepol N."/>
            <person name="Liber J."/>
            <person name="Desiro A."/>
            <person name="Na H."/>
            <person name="Kennedy M."/>
            <person name="Barry K."/>
            <person name="Grigoriev I.V."/>
            <person name="Miller A.N."/>
            <person name="O'Donnell K."/>
            <person name="Stajich J.E."/>
            <person name="Bonito G."/>
        </authorList>
    </citation>
    <scope>NUCLEOTIDE SEQUENCE</scope>
    <source>
        <strain evidence="5">REB-010B</strain>
    </source>
</reference>
<keyword evidence="6" id="KW-1185">Reference proteome</keyword>
<dbReference type="NCBIfam" id="TIGR00756">
    <property type="entry name" value="PPR"/>
    <property type="match status" value="1"/>
</dbReference>
<dbReference type="Proteomes" id="UP000738325">
    <property type="component" value="Unassembled WGS sequence"/>
</dbReference>
<feature type="domain" description="PROP1-like PPR" evidence="4">
    <location>
        <begin position="604"/>
        <end position="775"/>
    </location>
</feature>
<feature type="region of interest" description="Disordered" evidence="3">
    <location>
        <begin position="518"/>
        <end position="537"/>
    </location>
</feature>
<gene>
    <name evidence="5" type="ORF">BGZ99_010409</name>
</gene>
<feature type="repeat" description="PPR" evidence="2">
    <location>
        <begin position="698"/>
        <end position="732"/>
    </location>
</feature>
<protein>
    <recommendedName>
        <fullName evidence="4">PROP1-like PPR domain-containing protein</fullName>
    </recommendedName>
</protein>
<feature type="compositionally biased region" description="Basic residues" evidence="3">
    <location>
        <begin position="50"/>
        <end position="60"/>
    </location>
</feature>
<dbReference type="PROSITE" id="PS51375">
    <property type="entry name" value="PPR"/>
    <property type="match status" value="2"/>
</dbReference>
<dbReference type="PANTHER" id="PTHR47939">
    <property type="entry name" value="MEMBRANE-ASSOCIATED SALT-INDUCIBLE PROTEIN-LIKE"/>
    <property type="match status" value="1"/>
</dbReference>
<accession>A0A9P6R639</accession>
<dbReference type="OrthoDB" id="185373at2759"/>
<dbReference type="AlphaFoldDB" id="A0A9P6R639"/>
<sequence>MSHFAASQTAYSSKLGRSGFRQTRHIHSSGTRTAISPETSITPQPSNQPGKKRKSPRMRVSKIGAAKPSSSTPSTSPSAPSIPASKQEKPKRTTTPYQPPLDYAMISKATTPDQKRRIALGNFRLLIHSDHPCAQHLRSETLVFHQQLNAEYRKPSTIIPPLSALQQLYSYLESSNSANQLTASDWNLFIFWLSYHKDYRSMTLLHLAMLGDSNLGVKCNASSYHLLTDARLRTLHRESTTSSPSNQDAFLPDPVTPFSFSSSSASMPSPSNIIQTTIDRMQALDVPRSLDLYRIWIETAVKEKNWKSGMEAWRRLQDEKRQLPSSRTTITAHAIQCHLHMGNMPEAAMLLESLLEQSALMQQRNEYAALIEVSPRPGTSTARGDDDREASTLEGRIEFLKRQKQVRQDIETLQRTLAASLSDYTESESTINLDVLHEWKQVMDPALIEIICLDEDDKSGALLASDLALELLTMGHLLDKTRFRLLTRYIGSCSRSEGMEAFLKRLVAQTKSVSFVHSTSSPVGQDGRDSATSTSPSAVRIARKRKGIAEATSRLLAEVGLQETVKRAGAEGNFDRTQQIFDGLTSQGIPMTPDASESLIVALTKRNHFRSALAVLDRSLQDKHVPSMETANILLNGLIKGDMLDESVAVFRELAENHGLKPNKEMYRNLLYLSASYGQLSMTQRIMSALQAQGVKKDKKLFRDLMLCYVRLDNMESAIDVFEEMDRVGVKNDIHHINVLLEGAVRDSSPATVIGILEIMSSQSIQPSPETWNILLSGALRARDRPLAEELYHELTHSVIEGADDKADGALRASRHPETFKLLLNEYAERHGVESALRLLKGALDAEYPSRVAPSMYRELMEKSCKQGKGVAGFELFQLLCQTERIKDGSGRGFITLQDPGPMGAGSSPETESLLTRATTASITNSALSITSTSPSALPPSLSILFKDLLTLLDDEGQLERGKQMATDLILSGFEMDQGLVSKAIGLYAKSGELAAAFGLFLKMGNAFNVRPTREMVQALYEASRAHGLPVVAAPMGTTSAAAAVAAAAKWDEASIQLWMRVLRVSMEQFGVVIDMGERAGGGGGRGGGAAGGTGAA</sequence>
<dbReference type="InterPro" id="IPR002885">
    <property type="entry name" value="PPR_rpt"/>
</dbReference>
<feature type="compositionally biased region" description="Polar residues" evidence="3">
    <location>
        <begin position="28"/>
        <end position="49"/>
    </location>
</feature>
<dbReference type="PANTHER" id="PTHR47939:SF5">
    <property type="entry name" value="PENTACOTRIPEPTIDE-REPEAT REGION OF PRORP DOMAIN-CONTAINING PROTEIN"/>
    <property type="match status" value="1"/>
</dbReference>
<feature type="compositionally biased region" description="Polar residues" evidence="3">
    <location>
        <begin position="1"/>
        <end position="12"/>
    </location>
</feature>
<name>A0A9P6R639_9FUNG</name>
<evidence type="ECO:0000256" key="1">
    <source>
        <dbReference type="ARBA" id="ARBA00022737"/>
    </source>
</evidence>
<organism evidence="5 6">
    <name type="scientific">Dissophora globulifera</name>
    <dbReference type="NCBI Taxonomy" id="979702"/>
    <lineage>
        <taxon>Eukaryota</taxon>
        <taxon>Fungi</taxon>
        <taxon>Fungi incertae sedis</taxon>
        <taxon>Mucoromycota</taxon>
        <taxon>Mortierellomycotina</taxon>
        <taxon>Mortierellomycetes</taxon>
        <taxon>Mortierellales</taxon>
        <taxon>Mortierellaceae</taxon>
        <taxon>Dissophora</taxon>
    </lineage>
</organism>
<feature type="repeat" description="PPR" evidence="2">
    <location>
        <begin position="627"/>
        <end position="662"/>
    </location>
</feature>
<feature type="compositionally biased region" description="Low complexity" evidence="3">
    <location>
        <begin position="65"/>
        <end position="85"/>
    </location>
</feature>
<dbReference type="InterPro" id="IPR011990">
    <property type="entry name" value="TPR-like_helical_dom_sf"/>
</dbReference>
<keyword evidence="1" id="KW-0677">Repeat</keyword>